<gene>
    <name evidence="1" type="ORF">AZF00_18025</name>
</gene>
<dbReference type="EMBL" id="CP014544">
    <property type="protein sequence ID" value="AMO70084.1"/>
    <property type="molecule type" value="Genomic_DNA"/>
</dbReference>
<dbReference type="RefSeq" id="WP_062384585.1">
    <property type="nucleotide sequence ID" value="NZ_CP014544.1"/>
</dbReference>
<sequence length="103" mass="11232">MSNSALDQNGDTVWNPSVKQRRSLLGSLSADDAEACVSLIHDGQWSISAFHSGLVCLENAVTGEGPWHMAEIPVTKILDLWLLLADGSLQELRQLPWQDGDGF</sequence>
<evidence type="ECO:0000313" key="2">
    <source>
        <dbReference type="Proteomes" id="UP000074119"/>
    </source>
</evidence>
<evidence type="ECO:0000313" key="1">
    <source>
        <dbReference type="EMBL" id="AMO70084.1"/>
    </source>
</evidence>
<organism evidence="1 2">
    <name type="scientific">Zhongshania aliphaticivorans</name>
    <dbReference type="NCBI Taxonomy" id="1470434"/>
    <lineage>
        <taxon>Bacteria</taxon>
        <taxon>Pseudomonadati</taxon>
        <taxon>Pseudomonadota</taxon>
        <taxon>Gammaproteobacteria</taxon>
        <taxon>Cellvibrionales</taxon>
        <taxon>Spongiibacteraceae</taxon>
        <taxon>Zhongshania</taxon>
    </lineage>
</organism>
<reference evidence="1 2" key="1">
    <citation type="submission" date="2015-12" db="EMBL/GenBank/DDBJ databases">
        <authorList>
            <person name="Shamseldin A."/>
            <person name="Moawad H."/>
            <person name="Abd El-Rahim W.M."/>
            <person name="Sadowsky M.J."/>
        </authorList>
    </citation>
    <scope>NUCLEOTIDE SEQUENCE [LARGE SCALE GENOMIC DNA]</scope>
    <source>
        <strain evidence="1 2">SM2</strain>
    </source>
</reference>
<dbReference type="Proteomes" id="UP000074119">
    <property type="component" value="Chromosome"/>
</dbReference>
<dbReference type="AlphaFoldDB" id="A0A127MA13"/>
<name>A0A127MA13_9GAMM</name>
<accession>A0A127MA13</accession>
<protein>
    <submittedName>
        <fullName evidence="1">Uncharacterized protein</fullName>
    </submittedName>
</protein>
<proteinExistence type="predicted"/>
<dbReference type="STRING" id="1470434.AZF00_18025"/>
<dbReference type="KEGG" id="zal:AZF00_18025"/>